<evidence type="ECO:0000313" key="3">
    <source>
        <dbReference type="Proteomes" id="UP001287356"/>
    </source>
</evidence>
<gene>
    <name evidence="2" type="ORF">B0T24DRAFT_196562</name>
</gene>
<reference evidence="2" key="1">
    <citation type="journal article" date="2023" name="Mol. Phylogenet. Evol.">
        <title>Genome-scale phylogeny and comparative genomics of the fungal order Sordariales.</title>
        <authorList>
            <person name="Hensen N."/>
            <person name="Bonometti L."/>
            <person name="Westerberg I."/>
            <person name="Brannstrom I.O."/>
            <person name="Guillou S."/>
            <person name="Cros-Aarteil S."/>
            <person name="Calhoun S."/>
            <person name="Haridas S."/>
            <person name="Kuo A."/>
            <person name="Mondo S."/>
            <person name="Pangilinan J."/>
            <person name="Riley R."/>
            <person name="LaButti K."/>
            <person name="Andreopoulos B."/>
            <person name="Lipzen A."/>
            <person name="Chen C."/>
            <person name="Yan M."/>
            <person name="Daum C."/>
            <person name="Ng V."/>
            <person name="Clum A."/>
            <person name="Steindorff A."/>
            <person name="Ohm R.A."/>
            <person name="Martin F."/>
            <person name="Silar P."/>
            <person name="Natvig D.O."/>
            <person name="Lalanne C."/>
            <person name="Gautier V."/>
            <person name="Ament-Velasquez S.L."/>
            <person name="Kruys A."/>
            <person name="Hutchinson M.I."/>
            <person name="Powell A.J."/>
            <person name="Barry K."/>
            <person name="Miller A.N."/>
            <person name="Grigoriev I.V."/>
            <person name="Debuchy R."/>
            <person name="Gladieux P."/>
            <person name="Hiltunen Thoren M."/>
            <person name="Johannesson H."/>
        </authorList>
    </citation>
    <scope>NUCLEOTIDE SEQUENCE</scope>
    <source>
        <strain evidence="2">CBS 958.72</strain>
    </source>
</reference>
<dbReference type="AlphaFoldDB" id="A0AAE0TUL4"/>
<feature type="domain" description="Heterokaryon incompatibility" evidence="1">
    <location>
        <begin position="277"/>
        <end position="435"/>
    </location>
</feature>
<dbReference type="InterPro" id="IPR010730">
    <property type="entry name" value="HET"/>
</dbReference>
<dbReference type="PANTHER" id="PTHR33112:SF10">
    <property type="entry name" value="TOL"/>
    <property type="match status" value="1"/>
</dbReference>
<comment type="caution">
    <text evidence="2">The sequence shown here is derived from an EMBL/GenBank/DDBJ whole genome shotgun (WGS) entry which is preliminary data.</text>
</comment>
<name>A0AAE0TUL4_9PEZI</name>
<protein>
    <submittedName>
        <fullName evidence="2">Heterokaryon incompatibility protein-domain-containing protein</fullName>
    </submittedName>
</protein>
<dbReference type="PANTHER" id="PTHR33112">
    <property type="entry name" value="DOMAIN PROTEIN, PUTATIVE-RELATED"/>
    <property type="match status" value="1"/>
</dbReference>
<accession>A0AAE0TUL4</accession>
<dbReference type="EMBL" id="JAULSN010000002">
    <property type="protein sequence ID" value="KAK3380514.1"/>
    <property type="molecule type" value="Genomic_DNA"/>
</dbReference>
<dbReference type="Pfam" id="PF06985">
    <property type="entry name" value="HET"/>
    <property type="match status" value="1"/>
</dbReference>
<organism evidence="2 3">
    <name type="scientific">Lasiosphaeria ovina</name>
    <dbReference type="NCBI Taxonomy" id="92902"/>
    <lineage>
        <taxon>Eukaryota</taxon>
        <taxon>Fungi</taxon>
        <taxon>Dikarya</taxon>
        <taxon>Ascomycota</taxon>
        <taxon>Pezizomycotina</taxon>
        <taxon>Sordariomycetes</taxon>
        <taxon>Sordariomycetidae</taxon>
        <taxon>Sordariales</taxon>
        <taxon>Lasiosphaeriaceae</taxon>
        <taxon>Lasiosphaeria</taxon>
    </lineage>
</organism>
<evidence type="ECO:0000313" key="2">
    <source>
        <dbReference type="EMBL" id="KAK3380514.1"/>
    </source>
</evidence>
<reference evidence="2" key="2">
    <citation type="submission" date="2023-06" db="EMBL/GenBank/DDBJ databases">
        <authorList>
            <consortium name="Lawrence Berkeley National Laboratory"/>
            <person name="Haridas S."/>
            <person name="Hensen N."/>
            <person name="Bonometti L."/>
            <person name="Westerberg I."/>
            <person name="Brannstrom I.O."/>
            <person name="Guillou S."/>
            <person name="Cros-Aarteil S."/>
            <person name="Calhoun S."/>
            <person name="Kuo A."/>
            <person name="Mondo S."/>
            <person name="Pangilinan J."/>
            <person name="Riley R."/>
            <person name="Labutti K."/>
            <person name="Andreopoulos B."/>
            <person name="Lipzen A."/>
            <person name="Chen C."/>
            <person name="Yanf M."/>
            <person name="Daum C."/>
            <person name="Ng V."/>
            <person name="Clum A."/>
            <person name="Steindorff A."/>
            <person name="Ohm R."/>
            <person name="Martin F."/>
            <person name="Silar P."/>
            <person name="Natvig D."/>
            <person name="Lalanne C."/>
            <person name="Gautier V."/>
            <person name="Ament-Velasquez S.L."/>
            <person name="Kruys A."/>
            <person name="Hutchinson M.I."/>
            <person name="Powell A.J."/>
            <person name="Barry K."/>
            <person name="Miller A.N."/>
            <person name="Grigoriev I.V."/>
            <person name="Debuchy R."/>
            <person name="Gladieux P."/>
            <person name="Thoren M.H."/>
            <person name="Johannesson H."/>
        </authorList>
    </citation>
    <scope>NUCLEOTIDE SEQUENCE</scope>
    <source>
        <strain evidence="2">CBS 958.72</strain>
    </source>
</reference>
<sequence length="858" mass="92173">MALLETSEIAQLNDKIETFVLINPSAADDDDVTLFVLQPPPAERDPAHRAPIESSIGSLCAACCSALEYFAFYLSNLPQSQTKAAADKLPAACLVHAGATTLQDGDTARCHLCVQLMATLRVKRLAMASIDASNIEMCWQQPSDDTAPKVARLHFALTHRGHARSEKNYWNILTLRLRAPDPLVNAALDLADSQRTLERHASTNSPQTRAHALQWLARCQADADGAHGQCNNRPSSDEGRLPTRLLDVAAAAQTGALRVVAPLESPGEFASAEARRYMTLSHCWGVWGGGSAGLPVLTEGNLAERLAEGIAVARLPQTFQDAVEIATWFDVRWLWIDSLCIVQDSAADWQREAAAMHGVYRAALLNIAADDSPDARFGCFRNRDPLAVLPMRVRLPLPDSGDGDSDGWWLMPDARAVFEGVAAAPLTRRGWVFQERQLARRVLHFTSHELVWECCARVPHFASETFPGGGLFSAAAVFGGKPKFQAQTDLAASAPSAVHAAWAALCREYSGTTFSFARDKPVALSGLAKEFAAALPGNMYLAGLWRSTLPGALLWESAGGAGRLPDGEGYVAPSWSWLSMAGAVSPAASGSSALHEIVEVLAATTDPVLPSAPTGSLNSASLSLRCYMRRVEVQPDYEAKPWYMMAIGGGKHHKLRVLGDGGEEEAVIGSILSDAFDYSFDAAEDEDEGGRPEAVAGWFLPLCASPADGSSPLALSGLLVEAVAGGDGDTFRRVGVLRVYGAHCRRIKYRYRGVVGGESAGWDGLERGLKASHEGVDEGVESVDEDVGVEVDDREAEDILEGMDMDSVGDEEAVQPRADIDLGSGDPLERLYALDRALAGSELEAQFERLVPRRITLV</sequence>
<keyword evidence="3" id="KW-1185">Reference proteome</keyword>
<evidence type="ECO:0000259" key="1">
    <source>
        <dbReference type="Pfam" id="PF06985"/>
    </source>
</evidence>
<dbReference type="Proteomes" id="UP001287356">
    <property type="component" value="Unassembled WGS sequence"/>
</dbReference>
<proteinExistence type="predicted"/>